<dbReference type="Gene3D" id="3.30.1180.10">
    <property type="match status" value="1"/>
</dbReference>
<dbReference type="NCBIfam" id="TIGR00762">
    <property type="entry name" value="DegV"/>
    <property type="match status" value="1"/>
</dbReference>
<dbReference type="GO" id="GO:0008289">
    <property type="term" value="F:lipid binding"/>
    <property type="evidence" value="ECO:0007669"/>
    <property type="project" value="UniProtKB-KW"/>
</dbReference>
<protein>
    <submittedName>
        <fullName evidence="2">DegV domain-containing protein</fullName>
    </submittedName>
</protein>
<gene>
    <name evidence="2" type="ORF">SK629_0806</name>
</gene>
<sequence length="279" mass="30720">MTKIKIVTDSSVTIEPELVKQLDITVVPLSVMIDNVVYSDADLKEEGKFLHLMQEAKNLPKTSQPPVGVFAEVFEDLCKDGSQILAIHMSHALSGTVEAARQGASLSTADVTVIDSSFTDQALKFQVVEAAKLAQEGKDMEEILSHVEEVKKHTELYIGVSTLENLVKGGRIGRVTGLLSSLLNIRVVMQMKDHELQPMVKGRGAKTFKKWLDELITSLSERSVAEIGISYSGSSDWAKEMKDNLQPYVEKPISVLETGSIIQTHTGENAWAILVRYHS</sequence>
<organism evidence="2 3">
    <name type="scientific">Streptococcus mitis</name>
    <dbReference type="NCBI Taxonomy" id="28037"/>
    <lineage>
        <taxon>Bacteria</taxon>
        <taxon>Bacillati</taxon>
        <taxon>Bacillota</taxon>
        <taxon>Bacilli</taxon>
        <taxon>Lactobacillales</taxon>
        <taxon>Streptococcaceae</taxon>
        <taxon>Streptococcus</taxon>
        <taxon>Streptococcus mitis group</taxon>
    </lineage>
</organism>
<dbReference type="InterPro" id="IPR050270">
    <property type="entry name" value="DegV_domain_contain"/>
</dbReference>
<dbReference type="OrthoDB" id="5429275at2"/>
<reference evidence="2 3" key="1">
    <citation type="submission" date="2014-05" db="EMBL/GenBank/DDBJ databases">
        <authorList>
            <person name="Daugherty S.C."/>
            <person name="Tallon L.J."/>
            <person name="Sadzewicz L."/>
            <person name="Kilian M."/>
            <person name="Tettelin H."/>
        </authorList>
    </citation>
    <scope>NUCLEOTIDE SEQUENCE [LARGE SCALE GENOMIC DNA]</scope>
    <source>
        <strain evidence="2 3">SK629</strain>
    </source>
</reference>
<dbReference type="RefSeq" id="WP_042900684.1">
    <property type="nucleotide sequence ID" value="NZ_JPFU01000012.1"/>
</dbReference>
<dbReference type="Pfam" id="PF02645">
    <property type="entry name" value="DegV"/>
    <property type="match status" value="1"/>
</dbReference>
<comment type="caution">
    <text evidence="2">The sequence shown here is derived from an EMBL/GenBank/DDBJ whole genome shotgun (WGS) entry which is preliminary data.</text>
</comment>
<dbReference type="Gene3D" id="3.40.50.10170">
    <property type="match status" value="1"/>
</dbReference>
<dbReference type="SUPFAM" id="SSF82549">
    <property type="entry name" value="DAK1/DegV-like"/>
    <property type="match status" value="1"/>
</dbReference>
<accession>A0A081PX75</accession>
<dbReference type="PROSITE" id="PS51482">
    <property type="entry name" value="DEGV"/>
    <property type="match status" value="1"/>
</dbReference>
<dbReference type="InterPro" id="IPR003797">
    <property type="entry name" value="DegV"/>
</dbReference>
<dbReference type="InterPro" id="IPR043168">
    <property type="entry name" value="DegV_C"/>
</dbReference>
<evidence type="ECO:0000256" key="1">
    <source>
        <dbReference type="ARBA" id="ARBA00023121"/>
    </source>
</evidence>
<name>A0A081PX75_STRMT</name>
<dbReference type="Proteomes" id="UP000028090">
    <property type="component" value="Unassembled WGS sequence"/>
</dbReference>
<evidence type="ECO:0000313" key="3">
    <source>
        <dbReference type="Proteomes" id="UP000028090"/>
    </source>
</evidence>
<dbReference type="EMBL" id="JPFU01000012">
    <property type="protein sequence ID" value="KEQ35298.1"/>
    <property type="molecule type" value="Genomic_DNA"/>
</dbReference>
<dbReference type="PANTHER" id="PTHR33434">
    <property type="entry name" value="DEGV DOMAIN-CONTAINING PROTEIN DR_1986-RELATED"/>
    <property type="match status" value="1"/>
</dbReference>
<dbReference type="PATRIC" id="fig|28037.95.peg.744"/>
<dbReference type="AlphaFoldDB" id="A0A081PX75"/>
<proteinExistence type="predicted"/>
<evidence type="ECO:0000313" key="2">
    <source>
        <dbReference type="EMBL" id="KEQ35298.1"/>
    </source>
</evidence>
<keyword evidence="1" id="KW-0446">Lipid-binding</keyword>
<dbReference type="PANTHER" id="PTHR33434:SF8">
    <property type="entry name" value="DEGV DOMAIN-CONTAINING PROTEIN SPR1019"/>
    <property type="match status" value="1"/>
</dbReference>